<sequence>IDIYPDPPGIKTEDANQFVTHLGGSSANIAVELTKLGGNCKLVTRVSDDALGRLAINQLKKYNINIDLVKFQGNEARISFAVVESRIENHQSIIYRNGAADSFMNEKDIINTKIENYSCVILTGTCLASEPSRSATFLAINIANDNNIPVIMDIDYRPYTWNSAKDASRTYINAAKRCDVVIGNEDEFGVMSMDYDKGYNFAKSLANEIDLVIYKKGERGSVTFMKNNEFSKGIFEVKPLKPTGAGDAFMGGFIGSLLNDYSLEES</sequence>
<evidence type="ECO:0000256" key="4">
    <source>
        <dbReference type="ARBA" id="ARBA00022777"/>
    </source>
</evidence>
<feature type="non-terminal residue" evidence="7">
    <location>
        <position position="266"/>
    </location>
</feature>
<evidence type="ECO:0000256" key="1">
    <source>
        <dbReference type="ARBA" id="ARBA00010688"/>
    </source>
</evidence>
<keyword evidence="5" id="KW-0067">ATP-binding</keyword>
<evidence type="ECO:0000313" key="7">
    <source>
        <dbReference type="EMBL" id="SVD77255.1"/>
    </source>
</evidence>
<reference evidence="7" key="1">
    <citation type="submission" date="2018-05" db="EMBL/GenBank/DDBJ databases">
        <authorList>
            <person name="Lanie J.A."/>
            <person name="Ng W.-L."/>
            <person name="Kazmierczak K.M."/>
            <person name="Andrzejewski T.M."/>
            <person name="Davidsen T.M."/>
            <person name="Wayne K.J."/>
            <person name="Tettelin H."/>
            <person name="Glass J.I."/>
            <person name="Rusch D."/>
            <person name="Podicherti R."/>
            <person name="Tsui H.-C.T."/>
            <person name="Winkler M.E."/>
        </authorList>
    </citation>
    <scope>NUCLEOTIDE SEQUENCE</scope>
</reference>
<proteinExistence type="inferred from homology"/>
<dbReference type="AlphaFoldDB" id="A0A382Y322"/>
<feature type="non-terminal residue" evidence="7">
    <location>
        <position position="1"/>
    </location>
</feature>
<evidence type="ECO:0000256" key="5">
    <source>
        <dbReference type="ARBA" id="ARBA00022840"/>
    </source>
</evidence>
<dbReference type="Gene3D" id="2.20.150.10">
    <property type="entry name" value="putative 5-dehydro-2- deoxygluconokinase"/>
    <property type="match status" value="1"/>
</dbReference>
<dbReference type="Gene3D" id="3.40.1190.20">
    <property type="match status" value="1"/>
</dbReference>
<evidence type="ECO:0000256" key="3">
    <source>
        <dbReference type="ARBA" id="ARBA00022741"/>
    </source>
</evidence>
<dbReference type="SUPFAM" id="SSF53613">
    <property type="entry name" value="Ribokinase-like"/>
    <property type="match status" value="1"/>
</dbReference>
<evidence type="ECO:0000256" key="2">
    <source>
        <dbReference type="ARBA" id="ARBA00022679"/>
    </source>
</evidence>
<dbReference type="Pfam" id="PF00294">
    <property type="entry name" value="PfkB"/>
    <property type="match status" value="1"/>
</dbReference>
<name>A0A382Y322_9ZZZZ</name>
<dbReference type="PROSITE" id="PS00584">
    <property type="entry name" value="PFKB_KINASES_2"/>
    <property type="match status" value="1"/>
</dbReference>
<dbReference type="InterPro" id="IPR002173">
    <property type="entry name" value="Carboh/pur_kinase_PfkB_CS"/>
</dbReference>
<evidence type="ECO:0000259" key="6">
    <source>
        <dbReference type="Pfam" id="PF00294"/>
    </source>
</evidence>
<keyword evidence="2" id="KW-0808">Transferase</keyword>
<feature type="domain" description="Carbohydrate kinase PfkB" evidence="6">
    <location>
        <begin position="13"/>
        <end position="266"/>
    </location>
</feature>
<comment type="similarity">
    <text evidence="1">Belongs to the carbohydrate kinase PfkB family.</text>
</comment>
<accession>A0A382Y322</accession>
<dbReference type="InterPro" id="IPR029056">
    <property type="entry name" value="Ribokinase-like"/>
</dbReference>
<keyword evidence="4" id="KW-0418">Kinase</keyword>
<dbReference type="GO" id="GO:0016301">
    <property type="term" value="F:kinase activity"/>
    <property type="evidence" value="ECO:0007669"/>
    <property type="project" value="UniProtKB-KW"/>
</dbReference>
<keyword evidence="3" id="KW-0547">Nucleotide-binding</keyword>
<gene>
    <name evidence="7" type="ORF">METZ01_LOCUS430109</name>
</gene>
<dbReference type="EMBL" id="UINC01172267">
    <property type="protein sequence ID" value="SVD77255.1"/>
    <property type="molecule type" value="Genomic_DNA"/>
</dbReference>
<dbReference type="InterPro" id="IPR011611">
    <property type="entry name" value="PfkB_dom"/>
</dbReference>
<protein>
    <recommendedName>
        <fullName evidence="6">Carbohydrate kinase PfkB domain-containing protein</fullName>
    </recommendedName>
</protein>
<dbReference type="InterPro" id="IPR050306">
    <property type="entry name" value="PfkB_Carbo_kinase"/>
</dbReference>
<organism evidence="7">
    <name type="scientific">marine metagenome</name>
    <dbReference type="NCBI Taxonomy" id="408172"/>
    <lineage>
        <taxon>unclassified sequences</taxon>
        <taxon>metagenomes</taxon>
        <taxon>ecological metagenomes</taxon>
    </lineage>
</organism>
<dbReference type="InterPro" id="IPR023314">
    <property type="entry name" value="Myo_inos_IolC-like_sf"/>
</dbReference>
<dbReference type="GO" id="GO:0005524">
    <property type="term" value="F:ATP binding"/>
    <property type="evidence" value="ECO:0007669"/>
    <property type="project" value="UniProtKB-KW"/>
</dbReference>
<dbReference type="CDD" id="cd01166">
    <property type="entry name" value="KdgK"/>
    <property type="match status" value="1"/>
</dbReference>
<dbReference type="PANTHER" id="PTHR43085:SF49">
    <property type="entry name" value="5-DEHYDRO-2-DEOXYGLUCONOKINASE"/>
    <property type="match status" value="1"/>
</dbReference>
<dbReference type="PANTHER" id="PTHR43085">
    <property type="entry name" value="HEXOKINASE FAMILY MEMBER"/>
    <property type="match status" value="1"/>
</dbReference>